<dbReference type="EMBL" id="CP146203">
    <property type="protein sequence ID" value="XBH21808.1"/>
    <property type="molecule type" value="Genomic_DNA"/>
</dbReference>
<gene>
    <name evidence="3" type="ORF">V5R04_00855</name>
</gene>
<dbReference type="SUPFAM" id="SSF55136">
    <property type="entry name" value="Probable bacterial effector-binding domain"/>
    <property type="match status" value="1"/>
</dbReference>
<sequence>MSQAPNHAPNQDSKVPESPGTNLEVVLTEPVRDKSPESLVAMIRQVVPLAGVPQFFDRAYTEIVAALHRVHRSPTGPPLGVSYGLPGETIDLGAAFPIATAIPQDGDVTTVTIPACEVATLTVHGAYDQISSGYDRLLTFINEIGMQPGPVAWEEYLTMPEPGGNPTLNVTQLRWMLV</sequence>
<dbReference type="InterPro" id="IPR029442">
    <property type="entry name" value="GyrI-like"/>
</dbReference>
<feature type="compositionally biased region" description="Polar residues" evidence="1">
    <location>
        <begin position="1"/>
        <end position="13"/>
    </location>
</feature>
<evidence type="ECO:0000256" key="1">
    <source>
        <dbReference type="SAM" id="MobiDB-lite"/>
    </source>
</evidence>
<feature type="region of interest" description="Disordered" evidence="1">
    <location>
        <begin position="1"/>
        <end position="21"/>
    </location>
</feature>
<dbReference type="InterPro" id="IPR011256">
    <property type="entry name" value="Reg_factor_effector_dom_sf"/>
</dbReference>
<name>A0AAU7DXX4_9MICO</name>
<protein>
    <submittedName>
        <fullName evidence="3">GyrI-like domain-containing protein</fullName>
    </submittedName>
</protein>
<proteinExistence type="predicted"/>
<reference evidence="3" key="1">
    <citation type="submission" date="2024-02" db="EMBL/GenBank/DDBJ databases">
        <title>Tomenella chthoni gen. nov. sp. nov., a member of the family Jonesiaceae isolated from bat guano.</title>
        <authorList>
            <person name="Miller S.L."/>
            <person name="King J."/>
            <person name="Sankaranarayanan K."/>
            <person name="Lawson P.A."/>
        </authorList>
    </citation>
    <scope>NUCLEOTIDE SEQUENCE</scope>
    <source>
        <strain evidence="3">BS-20</strain>
    </source>
</reference>
<accession>A0AAU7DXX4</accession>
<organism evidence="3">
    <name type="scientific">Jonesiaceae bacterium BS-20</name>
    <dbReference type="NCBI Taxonomy" id="3120821"/>
    <lineage>
        <taxon>Bacteria</taxon>
        <taxon>Bacillati</taxon>
        <taxon>Actinomycetota</taxon>
        <taxon>Actinomycetes</taxon>
        <taxon>Micrococcales</taxon>
        <taxon>Jonesiaceae</taxon>
    </lineage>
</organism>
<dbReference type="Pfam" id="PF06445">
    <property type="entry name" value="GyrI-like"/>
    <property type="match status" value="1"/>
</dbReference>
<evidence type="ECO:0000259" key="2">
    <source>
        <dbReference type="SMART" id="SM00871"/>
    </source>
</evidence>
<evidence type="ECO:0000313" key="3">
    <source>
        <dbReference type="EMBL" id="XBH21808.1"/>
    </source>
</evidence>
<dbReference type="Gene3D" id="3.20.80.10">
    <property type="entry name" value="Regulatory factor, effector binding domain"/>
    <property type="match status" value="1"/>
</dbReference>
<feature type="domain" description="AraC effector-binding" evidence="2">
    <location>
        <begin position="28"/>
        <end position="178"/>
    </location>
</feature>
<dbReference type="SMART" id="SM00871">
    <property type="entry name" value="AraC_E_bind"/>
    <property type="match status" value="1"/>
</dbReference>
<dbReference type="InterPro" id="IPR010499">
    <property type="entry name" value="AraC_E-bd"/>
</dbReference>
<dbReference type="AlphaFoldDB" id="A0AAU7DXX4"/>